<accession>A0A0A1TD99</accession>
<keyword evidence="9" id="KW-1185">Reference proteome</keyword>
<feature type="compositionally biased region" description="Polar residues" evidence="6">
    <location>
        <begin position="35"/>
        <end position="53"/>
    </location>
</feature>
<evidence type="ECO:0000313" key="8">
    <source>
        <dbReference type="EMBL" id="CEJ86917.1"/>
    </source>
</evidence>
<protein>
    <recommendedName>
        <fullName evidence="7">Xylanolytic transcriptional activator regulatory domain-containing protein</fullName>
    </recommendedName>
</protein>
<dbReference type="Proteomes" id="UP000039046">
    <property type="component" value="Unassembled WGS sequence"/>
</dbReference>
<evidence type="ECO:0000259" key="7">
    <source>
        <dbReference type="Pfam" id="PF04082"/>
    </source>
</evidence>
<evidence type="ECO:0000256" key="2">
    <source>
        <dbReference type="ARBA" id="ARBA00022723"/>
    </source>
</evidence>
<evidence type="ECO:0000256" key="4">
    <source>
        <dbReference type="ARBA" id="ARBA00023163"/>
    </source>
</evidence>
<sequence>MDVINAFHLGGMFLPGAGNDFYAANLQQTLEQDTIPNAISSPPQPLNQNTNGMPTPDESSPGVPASGLPPIYQMVELTEIFFEKLYPSLPILHKPTILSKLKSGGVDAVPQVLLLAIATASARFHRDQKLRDLGDDWFKDCRSKLTDVMRAADHGLETLQAAMIITLESAVRLDFASAVMLLAETWRKAVALGYNQVDGKRKVKLFALGGTSSELGWIEAEEARRVVWSILIIDRGLCFPIGLLHVLDDKVLVLDFPMSDEIFQEEDTTEMTAPKVEAVRYCKDFDKLITAVQSYSRKSTPIVYHYIILAYVLMGRISEELYAPEFDYETCSHSLDKLAEHLVRIRLILPRSCSDLAVADQADLGNIVWLHAILNSDAIMIHHRPKAATQNPDEPSEHDSNWPHCRAAGRNTIKLVREATKSSSDFLYNTQICTPIFFSFLTTLLDYMDPSPSDATPAKAKPIKYDLEMFINIMTRQREIFPGIGIKYCGGARFYLSKDAEYLIAGKATGMREFLGTCDQWTTQFSDDELVIPDRPHLQATDTK</sequence>
<dbReference type="HOGENOM" id="CLU_479142_0_0_1"/>
<evidence type="ECO:0000256" key="5">
    <source>
        <dbReference type="ARBA" id="ARBA00023242"/>
    </source>
</evidence>
<name>A0A0A1TD99_9HYPO</name>
<dbReference type="PANTHER" id="PTHR47338:SF10">
    <property type="entry name" value="TRANSCRIPTION FACTOR DOMAIN-CONTAINING PROTEIN-RELATED"/>
    <property type="match status" value="1"/>
</dbReference>
<dbReference type="GO" id="GO:0003677">
    <property type="term" value="F:DNA binding"/>
    <property type="evidence" value="ECO:0007669"/>
    <property type="project" value="InterPro"/>
</dbReference>
<dbReference type="GO" id="GO:0006351">
    <property type="term" value="P:DNA-templated transcription"/>
    <property type="evidence" value="ECO:0007669"/>
    <property type="project" value="InterPro"/>
</dbReference>
<proteinExistence type="predicted"/>
<keyword evidence="3" id="KW-0805">Transcription regulation</keyword>
<feature type="region of interest" description="Disordered" evidence="6">
    <location>
        <begin position="35"/>
        <end position="65"/>
    </location>
</feature>
<feature type="domain" description="Xylanolytic transcriptional activator regulatory" evidence="7">
    <location>
        <begin position="79"/>
        <end position="334"/>
    </location>
</feature>
<keyword evidence="5" id="KW-0539">Nucleus</keyword>
<evidence type="ECO:0000256" key="3">
    <source>
        <dbReference type="ARBA" id="ARBA00023015"/>
    </source>
</evidence>
<comment type="subcellular location">
    <subcellularLocation>
        <location evidence="1">Nucleus</location>
    </subcellularLocation>
</comment>
<dbReference type="InterPro" id="IPR050815">
    <property type="entry name" value="TF_fung"/>
</dbReference>
<dbReference type="InterPro" id="IPR007219">
    <property type="entry name" value="XnlR_reg_dom"/>
</dbReference>
<dbReference type="OrthoDB" id="2943660at2759"/>
<evidence type="ECO:0000256" key="6">
    <source>
        <dbReference type="SAM" id="MobiDB-lite"/>
    </source>
</evidence>
<keyword evidence="4" id="KW-0804">Transcription</keyword>
<dbReference type="EMBL" id="CDHN01000002">
    <property type="protein sequence ID" value="CEJ86917.1"/>
    <property type="molecule type" value="Genomic_DNA"/>
</dbReference>
<gene>
    <name evidence="8" type="ORF">VHEMI04246</name>
</gene>
<reference evidence="8 9" key="1">
    <citation type="journal article" date="2015" name="Genome Announc.">
        <title>Draft Genome Sequence and Gene Annotation of the Entomopathogenic Fungus Verticillium hemipterigenum.</title>
        <authorList>
            <person name="Horn F."/>
            <person name="Habel A."/>
            <person name="Scharf D.H."/>
            <person name="Dworschak J."/>
            <person name="Brakhage A.A."/>
            <person name="Guthke R."/>
            <person name="Hertweck C."/>
            <person name="Linde J."/>
        </authorList>
    </citation>
    <scope>NUCLEOTIDE SEQUENCE [LARGE SCALE GENOMIC DNA]</scope>
</reference>
<dbReference type="GO" id="GO:0000981">
    <property type="term" value="F:DNA-binding transcription factor activity, RNA polymerase II-specific"/>
    <property type="evidence" value="ECO:0007669"/>
    <property type="project" value="InterPro"/>
</dbReference>
<evidence type="ECO:0000313" key="9">
    <source>
        <dbReference type="Proteomes" id="UP000039046"/>
    </source>
</evidence>
<dbReference type="PANTHER" id="PTHR47338">
    <property type="entry name" value="ZN(II)2CYS6 TRANSCRIPTION FACTOR (EUROFUNG)-RELATED"/>
    <property type="match status" value="1"/>
</dbReference>
<organism evidence="8 9">
    <name type="scientific">[Torrubiella] hemipterigena</name>
    <dbReference type="NCBI Taxonomy" id="1531966"/>
    <lineage>
        <taxon>Eukaryota</taxon>
        <taxon>Fungi</taxon>
        <taxon>Dikarya</taxon>
        <taxon>Ascomycota</taxon>
        <taxon>Pezizomycotina</taxon>
        <taxon>Sordariomycetes</taxon>
        <taxon>Hypocreomycetidae</taxon>
        <taxon>Hypocreales</taxon>
        <taxon>Clavicipitaceae</taxon>
        <taxon>Clavicipitaceae incertae sedis</taxon>
        <taxon>'Torrubiella' clade</taxon>
    </lineage>
</organism>
<dbReference type="GO" id="GO:0008270">
    <property type="term" value="F:zinc ion binding"/>
    <property type="evidence" value="ECO:0007669"/>
    <property type="project" value="InterPro"/>
</dbReference>
<dbReference type="Pfam" id="PF04082">
    <property type="entry name" value="Fungal_trans"/>
    <property type="match status" value="1"/>
</dbReference>
<dbReference type="GO" id="GO:0005634">
    <property type="term" value="C:nucleus"/>
    <property type="evidence" value="ECO:0007669"/>
    <property type="project" value="UniProtKB-SubCell"/>
</dbReference>
<dbReference type="STRING" id="1531966.A0A0A1TD99"/>
<keyword evidence="2" id="KW-0479">Metal-binding</keyword>
<dbReference type="AlphaFoldDB" id="A0A0A1TD99"/>
<evidence type="ECO:0000256" key="1">
    <source>
        <dbReference type="ARBA" id="ARBA00004123"/>
    </source>
</evidence>
<dbReference type="CDD" id="cd12148">
    <property type="entry name" value="fungal_TF_MHR"/>
    <property type="match status" value="1"/>
</dbReference>